<dbReference type="SUPFAM" id="SSF82895">
    <property type="entry name" value="TSP-1 type 1 repeat"/>
    <property type="match status" value="1"/>
</dbReference>
<keyword evidence="9" id="KW-0325">Glycoprotein</keyword>
<evidence type="ECO:0000256" key="7">
    <source>
        <dbReference type="ARBA" id="ARBA00022729"/>
    </source>
</evidence>
<keyword evidence="6" id="KW-0879">Wnt signaling pathway</keyword>
<evidence type="ECO:0000256" key="5">
    <source>
        <dbReference type="ARBA" id="ARBA00022674"/>
    </source>
</evidence>
<dbReference type="InterPro" id="IPR036383">
    <property type="entry name" value="TSP1_rpt_sf"/>
</dbReference>
<dbReference type="GO" id="GO:0016055">
    <property type="term" value="P:Wnt signaling pathway"/>
    <property type="evidence" value="ECO:0007669"/>
    <property type="project" value="UniProtKB-KW"/>
</dbReference>
<dbReference type="Gene3D" id="2.20.100.10">
    <property type="entry name" value="Thrombospondin type-1 (TSP1) repeat"/>
    <property type="match status" value="1"/>
</dbReference>
<dbReference type="GO" id="GO:0005576">
    <property type="term" value="C:extracellular region"/>
    <property type="evidence" value="ECO:0007669"/>
    <property type="project" value="UniProtKB-SubCell"/>
</dbReference>
<dbReference type="InterPro" id="IPR043601">
    <property type="entry name" value="Rspo_Fu-CRD_dom"/>
</dbReference>
<feature type="domain" description="R-spondin Fu-CRD" evidence="12">
    <location>
        <begin position="63"/>
        <end position="163"/>
    </location>
</feature>
<dbReference type="Gene3D" id="2.10.220.10">
    <property type="entry name" value="Hormone Receptor, Insulin-like Growth Factor Receptor 1, Chain A, domain 2"/>
    <property type="match status" value="1"/>
</dbReference>
<keyword evidence="5" id="KW-0358">Heparin-binding</keyword>
<reference evidence="14" key="1">
    <citation type="submission" date="2025-08" db="UniProtKB">
        <authorList>
            <consortium name="RefSeq"/>
        </authorList>
    </citation>
    <scope>IDENTIFICATION</scope>
    <source>
        <tissue evidence="14">Gonads</tissue>
    </source>
</reference>
<dbReference type="AlphaFoldDB" id="A0A1S3KE86"/>
<evidence type="ECO:0000256" key="2">
    <source>
        <dbReference type="ARBA" id="ARBA00007308"/>
    </source>
</evidence>
<dbReference type="RefSeq" id="XP_013420812.1">
    <property type="nucleotide sequence ID" value="XM_013565358.2"/>
</dbReference>
<keyword evidence="3" id="KW-0964">Secreted</keyword>
<dbReference type="InParanoid" id="A0A1S3KE86"/>
<dbReference type="InterPro" id="IPR051514">
    <property type="entry name" value="R-spondin"/>
</dbReference>
<dbReference type="GeneID" id="106181085"/>
<evidence type="ECO:0000256" key="6">
    <source>
        <dbReference type="ARBA" id="ARBA00022687"/>
    </source>
</evidence>
<dbReference type="Proteomes" id="UP000085678">
    <property type="component" value="Unplaced"/>
</dbReference>
<dbReference type="PANTHER" id="PTHR46987">
    <property type="entry name" value="NEUROHYPOPHYSIAL HORMONES, N-TERMINAL DOMAIN CONTAINING PROTEIN"/>
    <property type="match status" value="1"/>
</dbReference>
<evidence type="ECO:0000256" key="4">
    <source>
        <dbReference type="ARBA" id="ARBA00022606"/>
    </source>
</evidence>
<evidence type="ECO:0000256" key="10">
    <source>
        <dbReference type="SAM" id="MobiDB-lite"/>
    </source>
</evidence>
<keyword evidence="7 11" id="KW-0732">Signal</keyword>
<dbReference type="Pfam" id="PF15913">
    <property type="entry name" value="Furin-like_2"/>
    <property type="match status" value="1"/>
</dbReference>
<evidence type="ECO:0000313" key="13">
    <source>
        <dbReference type="Proteomes" id="UP000085678"/>
    </source>
</evidence>
<dbReference type="OrthoDB" id="10257656at2759"/>
<keyword evidence="4" id="KW-0716">Sensory transduction</keyword>
<feature type="region of interest" description="Disordered" evidence="10">
    <location>
        <begin position="230"/>
        <end position="302"/>
    </location>
</feature>
<name>A0A1S3KE86_LINAN</name>
<dbReference type="STRING" id="7574.A0A1S3KE86"/>
<dbReference type="SUPFAM" id="SSF57184">
    <property type="entry name" value="Growth factor receptor domain"/>
    <property type="match status" value="1"/>
</dbReference>
<evidence type="ECO:0000256" key="3">
    <source>
        <dbReference type="ARBA" id="ARBA00022525"/>
    </source>
</evidence>
<feature type="compositionally biased region" description="Basic residues" evidence="10">
    <location>
        <begin position="246"/>
        <end position="263"/>
    </location>
</feature>
<keyword evidence="13" id="KW-1185">Reference proteome</keyword>
<dbReference type="GO" id="GO:0008201">
    <property type="term" value="F:heparin binding"/>
    <property type="evidence" value="ECO:0007669"/>
    <property type="project" value="UniProtKB-KW"/>
</dbReference>
<dbReference type="PROSITE" id="PS50092">
    <property type="entry name" value="TSP1"/>
    <property type="match status" value="1"/>
</dbReference>
<sequence>MLIRSASVQLWCQQLLICLLGSLMLLHERSGQPTTPGVLGPTLETVDTDDEKAIKGVYPLCPHGCTSCSAVNGCVTCRPKMFMLLQRNGMRQTGVCVHACPNGYYGVRTRSLSQCHRCKIENCDSCFNRHYCTSCRAPYIAYRGQCLESCPNGLHYANYSKECLESIDCMVGPWGSWGTCMKKEQTCGYKYGTESRSREILQLPINGVPCQALLESRKCRMKRRHCNTDLLSNSSEPSEEKSKDHIGKKRKRKNKNKKRKRKRGRDDRFKCRRRQRREKERREREQRRRRERAERRRRKQFLREREQSLKSVWQNTTNTFNSTMYIPRPTT</sequence>
<feature type="compositionally biased region" description="Basic and acidic residues" evidence="10">
    <location>
        <begin position="277"/>
        <end position="294"/>
    </location>
</feature>
<comment type="similarity">
    <text evidence="2">Belongs to the R-spondin family.</text>
</comment>
<accession>A0A1S3KE86</accession>
<dbReference type="SMART" id="SM00261">
    <property type="entry name" value="FU"/>
    <property type="match status" value="2"/>
</dbReference>
<evidence type="ECO:0000313" key="14">
    <source>
        <dbReference type="RefSeq" id="XP_013420812.1"/>
    </source>
</evidence>
<dbReference type="InterPro" id="IPR009030">
    <property type="entry name" value="Growth_fac_rcpt_cys_sf"/>
</dbReference>
<dbReference type="CDD" id="cd00064">
    <property type="entry name" value="FU"/>
    <property type="match status" value="1"/>
</dbReference>
<dbReference type="InterPro" id="IPR000884">
    <property type="entry name" value="TSP1_rpt"/>
</dbReference>
<evidence type="ECO:0000256" key="8">
    <source>
        <dbReference type="ARBA" id="ARBA00023157"/>
    </source>
</evidence>
<dbReference type="InterPro" id="IPR006212">
    <property type="entry name" value="Furin_repeat"/>
</dbReference>
<keyword evidence="8" id="KW-1015">Disulfide bond</keyword>
<evidence type="ECO:0000256" key="1">
    <source>
        <dbReference type="ARBA" id="ARBA00004613"/>
    </source>
</evidence>
<protein>
    <submittedName>
        <fullName evidence="14">R-spondin-2 isoform X1</fullName>
    </submittedName>
</protein>
<proteinExistence type="inferred from homology"/>
<feature type="chain" id="PRO_5010248177" evidence="11">
    <location>
        <begin position="32"/>
        <end position="331"/>
    </location>
</feature>
<comment type="subcellular location">
    <subcellularLocation>
        <location evidence="1">Secreted</location>
    </subcellularLocation>
</comment>
<feature type="signal peptide" evidence="11">
    <location>
        <begin position="1"/>
        <end position="31"/>
    </location>
</feature>
<organism evidence="13 14">
    <name type="scientific">Lingula anatina</name>
    <name type="common">Brachiopod</name>
    <name type="synonym">Lingula unguis</name>
    <dbReference type="NCBI Taxonomy" id="7574"/>
    <lineage>
        <taxon>Eukaryota</taxon>
        <taxon>Metazoa</taxon>
        <taxon>Spiralia</taxon>
        <taxon>Lophotrochozoa</taxon>
        <taxon>Brachiopoda</taxon>
        <taxon>Linguliformea</taxon>
        <taxon>Lingulata</taxon>
        <taxon>Lingulida</taxon>
        <taxon>Linguloidea</taxon>
        <taxon>Lingulidae</taxon>
        <taxon>Lingula</taxon>
    </lineage>
</organism>
<dbReference type="KEGG" id="lak:106181085"/>
<evidence type="ECO:0000256" key="11">
    <source>
        <dbReference type="SAM" id="SignalP"/>
    </source>
</evidence>
<gene>
    <name evidence="14" type="primary">LOC106181085</name>
</gene>
<evidence type="ECO:0000256" key="9">
    <source>
        <dbReference type="ARBA" id="ARBA00023180"/>
    </source>
</evidence>
<evidence type="ECO:0000259" key="12">
    <source>
        <dbReference type="Pfam" id="PF15913"/>
    </source>
</evidence>
<dbReference type="PANTHER" id="PTHR46987:SF7">
    <property type="entry name" value="TNFR-CYS DOMAIN-CONTAINING PROTEIN"/>
    <property type="match status" value="1"/>
</dbReference>